<accession>A0A2S5SUH9</accession>
<keyword evidence="9" id="KW-0315">Glutamine amidotransferase</keyword>
<dbReference type="GO" id="GO:0005524">
    <property type="term" value="F:ATP binding"/>
    <property type="evidence" value="ECO:0007669"/>
    <property type="project" value="UniProtKB-KW"/>
</dbReference>
<dbReference type="RefSeq" id="WP_104302334.1">
    <property type="nucleotide sequence ID" value="NZ_PSNX01000007.1"/>
</dbReference>
<evidence type="ECO:0000259" key="11">
    <source>
        <dbReference type="Pfam" id="PF07685"/>
    </source>
</evidence>
<keyword evidence="8" id="KW-0460">Magnesium</keyword>
<organism evidence="12 13">
    <name type="scientific">Caldimonas caldifontis</name>
    <dbReference type="NCBI Taxonomy" id="1452508"/>
    <lineage>
        <taxon>Bacteria</taxon>
        <taxon>Pseudomonadati</taxon>
        <taxon>Pseudomonadota</taxon>
        <taxon>Betaproteobacteria</taxon>
        <taxon>Burkholderiales</taxon>
        <taxon>Sphaerotilaceae</taxon>
        <taxon>Caldimonas</taxon>
    </lineage>
</organism>
<evidence type="ECO:0000256" key="9">
    <source>
        <dbReference type="ARBA" id="ARBA00022962"/>
    </source>
</evidence>
<dbReference type="Gene3D" id="3.40.50.300">
    <property type="entry name" value="P-loop containing nucleotide triphosphate hydrolases"/>
    <property type="match status" value="2"/>
</dbReference>
<dbReference type="InterPro" id="IPR004484">
    <property type="entry name" value="CbiA/CobB_synth"/>
</dbReference>
<dbReference type="PROSITE" id="PS51274">
    <property type="entry name" value="GATASE_COBBQ"/>
    <property type="match status" value="1"/>
</dbReference>
<comment type="similarity">
    <text evidence="3">Belongs to the CobB/CobQ family. CobQ subfamily.</text>
</comment>
<comment type="pathway">
    <text evidence="2">Cofactor biosynthesis; adenosylcobalamin biosynthesis.</text>
</comment>
<evidence type="ECO:0000313" key="13">
    <source>
        <dbReference type="Proteomes" id="UP000238605"/>
    </source>
</evidence>
<dbReference type="InterPro" id="IPR011698">
    <property type="entry name" value="GATase_3"/>
</dbReference>
<evidence type="ECO:0000256" key="3">
    <source>
        <dbReference type="ARBA" id="ARBA00006205"/>
    </source>
</evidence>
<evidence type="ECO:0000256" key="7">
    <source>
        <dbReference type="ARBA" id="ARBA00022840"/>
    </source>
</evidence>
<comment type="caution">
    <text evidence="12">The sequence shown here is derived from an EMBL/GenBank/DDBJ whole genome shotgun (WGS) entry which is preliminary data.</text>
</comment>
<dbReference type="SUPFAM" id="SSF52540">
    <property type="entry name" value="P-loop containing nucleoside triphosphate hydrolases"/>
    <property type="match status" value="1"/>
</dbReference>
<evidence type="ECO:0000256" key="4">
    <source>
        <dbReference type="ARBA" id="ARBA00022573"/>
    </source>
</evidence>
<sequence>MTRALLIAGPASGQGKTSLTCALARRLRAQGQRVRAFKVGPDFIDPGFLLDATNAPVRNLDLWMVGEAECRRELARAAAQADWLLVEGAMGLYDGTPSAADLAARLGLPVLIVIDASAMAETFGALALGLQAHGRTRGLHVAGAMANRVASPGHARMLAGSLPEGLPWWGHLGRATTALPERHLGLVQAQELQAGLDDAWAALDAALVLEADALQALPAWQPPPLEAAPPIEPLLAGHRIAVARDAAFSFCYEANLDVLRALGAEVQTFSPLADEAVPEGCDGVYLPGGYPELHAAALAACHRFMGSLRTHHAQGRPIVAECGGMMVCARVLRTLDGEDHPMAGLLDATAVMGERLAGIGLHHWDTALGSLRGHVFHYGRLEAGPTLRPTHLTQPRRYGGPEAVYQQGRLTASFFHGYFASAPEVVAGVFGRG</sequence>
<protein>
    <submittedName>
        <fullName evidence="12">Cobyrinate a,c-diamide synthase</fullName>
    </submittedName>
</protein>
<reference evidence="12 13" key="1">
    <citation type="submission" date="2018-02" db="EMBL/GenBank/DDBJ databases">
        <title>Reclassifiation of [Polyangium] brachysporum DSM 7029 as Guopingzhaonella breviflexa gen. nov., sp. nov., a member of the family Comamonadaceae.</title>
        <authorList>
            <person name="Tang B."/>
        </authorList>
    </citation>
    <scope>NUCLEOTIDE SEQUENCE [LARGE SCALE GENOMIC DNA]</scope>
    <source>
        <strain evidence="12 13">BCRC 80649</strain>
    </source>
</reference>
<evidence type="ECO:0000256" key="5">
    <source>
        <dbReference type="ARBA" id="ARBA00022598"/>
    </source>
</evidence>
<feature type="domain" description="CobQ/CobB/MinD/ParA nucleotide binding" evidence="10">
    <location>
        <begin position="6"/>
        <end position="171"/>
    </location>
</feature>
<dbReference type="PANTHER" id="PTHR43873:SF1">
    <property type="entry name" value="COBYRINATE A,C-DIAMIDE SYNTHASE"/>
    <property type="match status" value="1"/>
</dbReference>
<dbReference type="InterPro" id="IPR027417">
    <property type="entry name" value="P-loop_NTPase"/>
</dbReference>
<name>A0A2S5SUH9_9BURK</name>
<dbReference type="NCBIfam" id="NF002204">
    <property type="entry name" value="PRK01077.1"/>
    <property type="match status" value="1"/>
</dbReference>
<evidence type="ECO:0000256" key="6">
    <source>
        <dbReference type="ARBA" id="ARBA00022741"/>
    </source>
</evidence>
<dbReference type="EMBL" id="PSNX01000007">
    <property type="protein sequence ID" value="PPE66390.1"/>
    <property type="molecule type" value="Genomic_DNA"/>
</dbReference>
<dbReference type="InterPro" id="IPR029062">
    <property type="entry name" value="Class_I_gatase-like"/>
</dbReference>
<dbReference type="SUPFAM" id="SSF52317">
    <property type="entry name" value="Class I glutamine amidotransferase-like"/>
    <property type="match status" value="1"/>
</dbReference>
<dbReference type="Pfam" id="PF01656">
    <property type="entry name" value="CbiA"/>
    <property type="match status" value="1"/>
</dbReference>
<dbReference type="Proteomes" id="UP000238605">
    <property type="component" value="Unassembled WGS sequence"/>
</dbReference>
<dbReference type="GO" id="GO:0042242">
    <property type="term" value="F:cobyrinic acid a,c-diamide synthase activity"/>
    <property type="evidence" value="ECO:0007669"/>
    <property type="project" value="InterPro"/>
</dbReference>
<feature type="domain" description="CobB/CobQ-like glutamine amidotransferase" evidence="11">
    <location>
        <begin position="239"/>
        <end position="422"/>
    </location>
</feature>
<evidence type="ECO:0000313" key="12">
    <source>
        <dbReference type="EMBL" id="PPE66390.1"/>
    </source>
</evidence>
<gene>
    <name evidence="12" type="ORF">C1704_08720</name>
</gene>
<keyword evidence="7" id="KW-0067">ATP-binding</keyword>
<dbReference type="OrthoDB" id="9764035at2"/>
<dbReference type="InterPro" id="IPR002586">
    <property type="entry name" value="CobQ/CobB/MinD/ParA_Nub-bd_dom"/>
</dbReference>
<dbReference type="GO" id="GO:0009236">
    <property type="term" value="P:cobalamin biosynthetic process"/>
    <property type="evidence" value="ECO:0007669"/>
    <property type="project" value="UniProtKB-KW"/>
</dbReference>
<dbReference type="AlphaFoldDB" id="A0A2S5SUH9"/>
<dbReference type="PANTHER" id="PTHR43873">
    <property type="entry name" value="COBYRINATE A,C-DIAMIDE SYNTHASE"/>
    <property type="match status" value="1"/>
</dbReference>
<keyword evidence="13" id="KW-1185">Reference proteome</keyword>
<keyword evidence="6" id="KW-0547">Nucleotide-binding</keyword>
<proteinExistence type="inferred from homology"/>
<keyword evidence="4" id="KW-0169">Cobalamin biosynthesis</keyword>
<evidence type="ECO:0000256" key="1">
    <source>
        <dbReference type="ARBA" id="ARBA00001946"/>
    </source>
</evidence>
<keyword evidence="5" id="KW-0436">Ligase</keyword>
<dbReference type="Pfam" id="PF07685">
    <property type="entry name" value="GATase_3"/>
    <property type="match status" value="1"/>
</dbReference>
<comment type="cofactor">
    <cofactor evidence="1">
        <name>Mg(2+)</name>
        <dbReference type="ChEBI" id="CHEBI:18420"/>
    </cofactor>
</comment>
<evidence type="ECO:0000256" key="2">
    <source>
        <dbReference type="ARBA" id="ARBA00004953"/>
    </source>
</evidence>
<evidence type="ECO:0000256" key="8">
    <source>
        <dbReference type="ARBA" id="ARBA00022842"/>
    </source>
</evidence>
<dbReference type="Gene3D" id="3.40.50.880">
    <property type="match status" value="1"/>
</dbReference>
<evidence type="ECO:0000259" key="10">
    <source>
        <dbReference type="Pfam" id="PF01656"/>
    </source>
</evidence>